<keyword evidence="9" id="KW-0675">Receptor</keyword>
<dbReference type="InterPro" id="IPR001508">
    <property type="entry name" value="Iono_Glu_rcpt_met"/>
</dbReference>
<feature type="disulfide bond" evidence="17">
    <location>
        <begin position="721"/>
        <end position="779"/>
    </location>
</feature>
<evidence type="ECO:0000256" key="20">
    <source>
        <dbReference type="SAM" id="SignalP"/>
    </source>
</evidence>
<dbReference type="EMBL" id="JAACXV010000149">
    <property type="protein sequence ID" value="KAF7282954.1"/>
    <property type="molecule type" value="Genomic_DNA"/>
</dbReference>
<keyword evidence="3" id="KW-1003">Cell membrane</keyword>
<evidence type="ECO:0000256" key="16">
    <source>
        <dbReference type="PIRSR" id="PIRSR601508-2"/>
    </source>
</evidence>
<dbReference type="SMART" id="SM00918">
    <property type="entry name" value="Lig_chan-Glu_bd"/>
    <property type="match status" value="1"/>
</dbReference>
<keyword evidence="17" id="KW-1015">Disulfide bond</keyword>
<dbReference type="SMART" id="SM00079">
    <property type="entry name" value="PBPe"/>
    <property type="match status" value="1"/>
</dbReference>
<dbReference type="GO" id="GO:0015276">
    <property type="term" value="F:ligand-gated monoatomic ion channel activity"/>
    <property type="evidence" value="ECO:0007669"/>
    <property type="project" value="InterPro"/>
</dbReference>
<keyword evidence="6" id="KW-0770">Synapse</keyword>
<evidence type="ECO:0000256" key="4">
    <source>
        <dbReference type="ARBA" id="ARBA00022692"/>
    </source>
</evidence>
<dbReference type="InterPro" id="IPR019594">
    <property type="entry name" value="Glu/Gly-bd"/>
</dbReference>
<protein>
    <submittedName>
        <fullName evidence="23">Uncharacterized protein</fullName>
    </submittedName>
</protein>
<evidence type="ECO:0000256" key="1">
    <source>
        <dbReference type="ARBA" id="ARBA00008685"/>
    </source>
</evidence>
<dbReference type="Gene3D" id="3.40.50.2300">
    <property type="match status" value="2"/>
</dbReference>
<name>A0A834IL24_RHYFE</name>
<dbReference type="SUPFAM" id="SSF53822">
    <property type="entry name" value="Periplasmic binding protein-like I"/>
    <property type="match status" value="1"/>
</dbReference>
<comment type="caution">
    <text evidence="23">The sequence shown here is derived from an EMBL/GenBank/DDBJ whole genome shotgun (WGS) entry which is preliminary data.</text>
</comment>
<evidence type="ECO:0000256" key="19">
    <source>
        <dbReference type="SAM" id="Phobius"/>
    </source>
</evidence>
<feature type="binding site" evidence="15">
    <location>
        <position position="491"/>
    </location>
    <ligand>
        <name>L-glutamate</name>
        <dbReference type="ChEBI" id="CHEBI:29985"/>
    </ligand>
</feature>
<dbReference type="GO" id="GO:0045211">
    <property type="term" value="C:postsynaptic membrane"/>
    <property type="evidence" value="ECO:0007669"/>
    <property type="project" value="UniProtKB-SubCell"/>
</dbReference>
<dbReference type="InterPro" id="IPR028082">
    <property type="entry name" value="Peripla_BP_I"/>
</dbReference>
<evidence type="ECO:0000256" key="13">
    <source>
        <dbReference type="ARBA" id="ARBA00023303"/>
    </source>
</evidence>
<feature type="binding site" evidence="15">
    <location>
        <position position="659"/>
    </location>
    <ligand>
        <name>L-glutamate</name>
        <dbReference type="ChEBI" id="CHEBI:29985"/>
    </ligand>
</feature>
<reference evidence="23" key="1">
    <citation type="submission" date="2020-08" db="EMBL/GenBank/DDBJ databases">
        <title>Genome sequencing and assembly of the red palm weevil Rhynchophorus ferrugineus.</title>
        <authorList>
            <person name="Dias G.B."/>
            <person name="Bergman C.M."/>
            <person name="Manee M."/>
        </authorList>
    </citation>
    <scope>NUCLEOTIDE SEQUENCE</scope>
    <source>
        <strain evidence="23">AA-2017</strain>
        <tissue evidence="23">Whole larva</tissue>
    </source>
</reference>
<dbReference type="PANTHER" id="PTHR18966">
    <property type="entry name" value="IONOTROPIC GLUTAMATE RECEPTOR"/>
    <property type="match status" value="1"/>
</dbReference>
<evidence type="ECO:0000259" key="22">
    <source>
        <dbReference type="SMART" id="SM00918"/>
    </source>
</evidence>
<dbReference type="Proteomes" id="UP000625711">
    <property type="component" value="Unassembled WGS sequence"/>
</dbReference>
<keyword evidence="10" id="KW-0325">Glycoprotein</keyword>
<feature type="domain" description="Ionotropic glutamate receptor C-terminal" evidence="21">
    <location>
        <begin position="411"/>
        <end position="772"/>
    </location>
</feature>
<feature type="region of interest" description="Disordered" evidence="18">
    <location>
        <begin position="897"/>
        <end position="916"/>
    </location>
</feature>
<keyword evidence="5 19" id="KW-1133">Transmembrane helix</keyword>
<evidence type="ECO:0000313" key="24">
    <source>
        <dbReference type="Proteomes" id="UP000625711"/>
    </source>
</evidence>
<comment type="subcellular location">
    <subcellularLocation>
        <location evidence="14">Postsynaptic cell membrane</location>
        <topology evidence="14">Multi-pass membrane protein</topology>
    </subcellularLocation>
</comment>
<evidence type="ECO:0000256" key="5">
    <source>
        <dbReference type="ARBA" id="ARBA00022989"/>
    </source>
</evidence>
<feature type="site" description="Interaction with the cone snail toxin Con-ikot-ikot" evidence="16">
    <location>
        <position position="755"/>
    </location>
</feature>
<feature type="transmembrane region" description="Helical" evidence="19">
    <location>
        <begin position="607"/>
        <end position="628"/>
    </location>
</feature>
<evidence type="ECO:0000259" key="21">
    <source>
        <dbReference type="SMART" id="SM00079"/>
    </source>
</evidence>
<keyword evidence="24" id="KW-1185">Reference proteome</keyword>
<dbReference type="SUPFAM" id="SSF81324">
    <property type="entry name" value="Voltage-gated potassium channels"/>
    <property type="match status" value="1"/>
</dbReference>
<dbReference type="InterPro" id="IPR001828">
    <property type="entry name" value="ANF_lig-bd_rcpt"/>
</dbReference>
<evidence type="ECO:0000256" key="17">
    <source>
        <dbReference type="PIRSR" id="PIRSR601508-3"/>
    </source>
</evidence>
<evidence type="ECO:0000256" key="6">
    <source>
        <dbReference type="ARBA" id="ARBA00023018"/>
    </source>
</evidence>
<evidence type="ECO:0000256" key="7">
    <source>
        <dbReference type="ARBA" id="ARBA00023065"/>
    </source>
</evidence>
<feature type="binding site" evidence="15">
    <location>
        <position position="658"/>
    </location>
    <ligand>
        <name>L-glutamate</name>
        <dbReference type="ChEBI" id="CHEBI:29985"/>
    </ligand>
</feature>
<keyword evidence="4 19" id="KW-0812">Transmembrane</keyword>
<accession>A0A834IL24</accession>
<dbReference type="OrthoDB" id="5984008at2759"/>
<keyword evidence="11" id="KW-0628">Postsynaptic cell membrane</keyword>
<feature type="site" description="Crucial to convey clamshell closure to channel opening" evidence="16">
    <location>
        <position position="637"/>
    </location>
</feature>
<evidence type="ECO:0000256" key="12">
    <source>
        <dbReference type="ARBA" id="ARBA00023286"/>
    </source>
</evidence>
<feature type="chain" id="PRO_5032731943" evidence="20">
    <location>
        <begin position="22"/>
        <end position="916"/>
    </location>
</feature>
<organism evidence="23 24">
    <name type="scientific">Rhynchophorus ferrugineus</name>
    <name type="common">Red palm weevil</name>
    <name type="synonym">Curculio ferrugineus</name>
    <dbReference type="NCBI Taxonomy" id="354439"/>
    <lineage>
        <taxon>Eukaryota</taxon>
        <taxon>Metazoa</taxon>
        <taxon>Ecdysozoa</taxon>
        <taxon>Arthropoda</taxon>
        <taxon>Hexapoda</taxon>
        <taxon>Insecta</taxon>
        <taxon>Pterygota</taxon>
        <taxon>Neoptera</taxon>
        <taxon>Endopterygota</taxon>
        <taxon>Coleoptera</taxon>
        <taxon>Polyphaga</taxon>
        <taxon>Cucujiformia</taxon>
        <taxon>Curculionidae</taxon>
        <taxon>Dryophthorinae</taxon>
        <taxon>Rhynchophorus</taxon>
    </lineage>
</organism>
<feature type="transmembrane region" description="Helical" evidence="19">
    <location>
        <begin position="522"/>
        <end position="550"/>
    </location>
</feature>
<evidence type="ECO:0000313" key="23">
    <source>
        <dbReference type="EMBL" id="KAF7282954.1"/>
    </source>
</evidence>
<dbReference type="InterPro" id="IPR015683">
    <property type="entry name" value="Ionotropic_Glu_rcpt"/>
</dbReference>
<evidence type="ECO:0000256" key="9">
    <source>
        <dbReference type="ARBA" id="ARBA00023170"/>
    </source>
</evidence>
<sequence length="916" mass="103794">MLFCFILWTACLFFCFHYTSCNNVINVGVIFDPDQFEGGVNWNVISDNLDKDFQFRTPEIKYIDKPDSFEATNMLCQMSDTETGLAAVFGPRNSLTSNSLESACSFLNIPYMLSSWRPRTATESDVTFNLYPEATLLSQAYATVVQSLDWDTFVIIYDDEEGLIKLQDVLKLQEHDENAVKNTMMLTKLDPSGDSRHILKKIRNTSMSRIVLDCPLDKILNVLEQAKEVKLLADFTTSFFLTSLDAHTLDFSSLNTKSNITTVRLFDPSNENFQKNVQQYYPETEPSEITVEQALMHDAMLLLTYSLNNAKKTQEEEVLEYEGKSCSSLEKYEDTLGVIAALKEVELSDGLTGPVHLMNGKREDFRLEVIEIDKQDKPIGIWESERPDAIYLTRNATEREAEIKNRLQNHKFIVTSRIGPPYLFEDRDKEVAGNARYYGYSMDLIGEIAKLLNITFEFQITKDNSPRNLAIDLIERNADLAICDFTITPERREIIDFSMPFMTLGIGILHKKAETDEEANMYGFLGPLSTVVWLYIGALYLLMSFLLVFISRMSTEDWENPHPCDQNPSELENIWDLKNCCWLTLGSITTQGCDILPKGVCSRLATASWWFFSLIITSSYTANLAAFLTMSRKDDSIDSVEELATQSKVKYGCLKGGSTASFFEKSNNSLYQRMWNNMAMDKAVFEDSNAKGVERIQSTKNALYAFFMESTGIEYELERKCDLRRIGNLLDSKSYGIGMPMNADYRHSINSAVLKLQETGKLIELKEKWWKKEREGEPCPSDAPENTDALALENVGGVFLVLGVCIGLAFVIAILEFLWNVHNVSVEEHISYLEALKVELKFACNIFITKKRVKPLLSESSSTKSDDSSKPNVGILNGAASFLNINTSIIHKLGSTEELNKRSSTRTRKSSSTMRE</sequence>
<dbReference type="Gene3D" id="3.40.190.10">
    <property type="entry name" value="Periplasmic binding protein-like II"/>
    <property type="match status" value="1"/>
</dbReference>
<evidence type="ECO:0000256" key="15">
    <source>
        <dbReference type="PIRSR" id="PIRSR601508-1"/>
    </source>
</evidence>
<evidence type="ECO:0000256" key="10">
    <source>
        <dbReference type="ARBA" id="ARBA00023180"/>
    </source>
</evidence>
<dbReference type="FunFam" id="3.40.190.10:FF:000061">
    <property type="entry name" value="Glutamate receptor, ionotropic kainate"/>
    <property type="match status" value="1"/>
</dbReference>
<keyword evidence="13" id="KW-0407">Ion channel</keyword>
<keyword evidence="7" id="KW-0406">Ion transport</keyword>
<dbReference type="SUPFAM" id="SSF53850">
    <property type="entry name" value="Periplasmic binding protein-like II"/>
    <property type="match status" value="1"/>
</dbReference>
<gene>
    <name evidence="23" type="ORF">GWI33_001764</name>
</gene>
<dbReference type="AlphaFoldDB" id="A0A834IL24"/>
<evidence type="ECO:0000256" key="8">
    <source>
        <dbReference type="ARBA" id="ARBA00023136"/>
    </source>
</evidence>
<dbReference type="Pfam" id="PF01094">
    <property type="entry name" value="ANF_receptor"/>
    <property type="match status" value="1"/>
</dbReference>
<evidence type="ECO:0000256" key="14">
    <source>
        <dbReference type="ARBA" id="ARBA00034104"/>
    </source>
</evidence>
<keyword evidence="20" id="KW-0732">Signal</keyword>
<dbReference type="Pfam" id="PF10613">
    <property type="entry name" value="Lig_chan-Glu_bd"/>
    <property type="match status" value="1"/>
</dbReference>
<feature type="disulfide bond" evidence="17">
    <location>
        <begin position="76"/>
        <end position="326"/>
    </location>
</feature>
<evidence type="ECO:0000256" key="2">
    <source>
        <dbReference type="ARBA" id="ARBA00022448"/>
    </source>
</evidence>
<feature type="domain" description="Ionotropic glutamate receptor L-glutamate and glycine-binding" evidence="22">
    <location>
        <begin position="421"/>
        <end position="475"/>
    </location>
</feature>
<dbReference type="InterPro" id="IPR001320">
    <property type="entry name" value="Iontro_rcpt_C"/>
</dbReference>
<keyword evidence="8 19" id="KW-0472">Membrane</keyword>
<comment type="similarity">
    <text evidence="1">Belongs to the glutamate-gated ion channel (TC 1.A.10.1) family.</text>
</comment>
<dbReference type="FunFam" id="1.10.287.70:FF:000010">
    <property type="entry name" value="Putative glutamate receptor ionotropic kainate 1"/>
    <property type="match status" value="1"/>
</dbReference>
<feature type="transmembrane region" description="Helical" evidence="19">
    <location>
        <begin position="798"/>
        <end position="819"/>
    </location>
</feature>
<proteinExistence type="inferred from homology"/>
<feature type="binding site" evidence="15">
    <location>
        <position position="486"/>
    </location>
    <ligand>
        <name>L-glutamate</name>
        <dbReference type="ChEBI" id="CHEBI:29985"/>
    </ligand>
</feature>
<feature type="signal peptide" evidence="20">
    <location>
        <begin position="1"/>
        <end position="21"/>
    </location>
</feature>
<dbReference type="PRINTS" id="PR00177">
    <property type="entry name" value="NMDARECEPTOR"/>
</dbReference>
<dbReference type="GO" id="GO:0038023">
    <property type="term" value="F:signaling receptor activity"/>
    <property type="evidence" value="ECO:0007669"/>
    <property type="project" value="InterPro"/>
</dbReference>
<keyword evidence="12" id="KW-1071">Ligand-gated ion channel</keyword>
<keyword evidence="2" id="KW-0813">Transport</keyword>
<dbReference type="Gene3D" id="1.10.287.70">
    <property type="match status" value="1"/>
</dbReference>
<evidence type="ECO:0000256" key="18">
    <source>
        <dbReference type="SAM" id="MobiDB-lite"/>
    </source>
</evidence>
<evidence type="ECO:0000256" key="11">
    <source>
        <dbReference type="ARBA" id="ARBA00023257"/>
    </source>
</evidence>
<dbReference type="Pfam" id="PF00060">
    <property type="entry name" value="Lig_chan"/>
    <property type="match status" value="1"/>
</dbReference>
<feature type="binding site" evidence="15">
    <location>
        <position position="709"/>
    </location>
    <ligand>
        <name>L-glutamate</name>
        <dbReference type="ChEBI" id="CHEBI:29985"/>
    </ligand>
</feature>
<evidence type="ECO:0000256" key="3">
    <source>
        <dbReference type="ARBA" id="ARBA00022475"/>
    </source>
</evidence>